<evidence type="ECO:0000256" key="1">
    <source>
        <dbReference type="SAM" id="MobiDB-lite"/>
    </source>
</evidence>
<feature type="compositionally biased region" description="Polar residues" evidence="1">
    <location>
        <begin position="1"/>
        <end position="22"/>
    </location>
</feature>
<reference evidence="2 3" key="1">
    <citation type="submission" date="2024-04" db="EMBL/GenBank/DDBJ databases">
        <title>genome sequences of Mucor flavus KT1a and Helicostylum pulchrum KT1b strains isolation_sourced from the surface of a dry-aged beef.</title>
        <authorList>
            <person name="Toyotome T."/>
            <person name="Hosono M."/>
            <person name="Torimaru M."/>
            <person name="Fukuda K."/>
            <person name="Mikami N."/>
        </authorList>
    </citation>
    <scope>NUCLEOTIDE SEQUENCE [LARGE SCALE GENOMIC DNA]</scope>
    <source>
        <strain evidence="2 3">KT1b</strain>
    </source>
</reference>
<proteinExistence type="predicted"/>
<organism evidence="2 3">
    <name type="scientific">Helicostylum pulchrum</name>
    <dbReference type="NCBI Taxonomy" id="562976"/>
    <lineage>
        <taxon>Eukaryota</taxon>
        <taxon>Fungi</taxon>
        <taxon>Fungi incertae sedis</taxon>
        <taxon>Mucoromycota</taxon>
        <taxon>Mucoromycotina</taxon>
        <taxon>Mucoromycetes</taxon>
        <taxon>Mucorales</taxon>
        <taxon>Mucorineae</taxon>
        <taxon>Mucoraceae</taxon>
        <taxon>Helicostylum</taxon>
    </lineage>
</organism>
<gene>
    <name evidence="2" type="ORF">HPULCUR_009416</name>
</gene>
<feature type="region of interest" description="Disordered" evidence="1">
    <location>
        <begin position="1"/>
        <end position="28"/>
    </location>
</feature>
<name>A0ABP9YAF2_9FUNG</name>
<accession>A0ABP9YAF2</accession>
<evidence type="ECO:0000313" key="2">
    <source>
        <dbReference type="EMBL" id="GAA5803931.1"/>
    </source>
</evidence>
<dbReference type="Proteomes" id="UP001476247">
    <property type="component" value="Unassembled WGS sequence"/>
</dbReference>
<protein>
    <submittedName>
        <fullName evidence="2">Uncharacterized protein</fullName>
    </submittedName>
</protein>
<comment type="caution">
    <text evidence="2">The sequence shown here is derived from an EMBL/GenBank/DDBJ whole genome shotgun (WGS) entry which is preliminary data.</text>
</comment>
<keyword evidence="3" id="KW-1185">Reference proteome</keyword>
<sequence length="426" mass="47354">MHTSTKEQASTSTTASIERSGSTATTATTTTTAIKISVPAATTTTAIEPSVSTTPIEASVSSTHMATSTNDDLLYHVESEDDIWKLCLEKIGIVQCGYTVTMRSCLIPELYPLLVVKPAIIDPCQNLNEKLVPVFESQTLDDFKLCLKRFKKENVESKEAVFIDKVFKLLLKGSMDQNIVRLMKKGESNLSHYLIWPLMQVISASVSFEVGEYKLEAIRNEIIRRNDDLLKNLNYNADGCHTSFINKNNVEVSLLEISGSFSETSQGRFTKDHIKAGFGALALLQEIGNLFHYGSLDTFSAILVFFVHVLGEKIRLWSLELVSPGVSVMNLIHTAVIPTEFDDEANLRELVKLMWTFKFGLELTIDKVKQLSREHKAIQIAIAMGTSDINEVYKSSIPSSFEKGCILKIKGDYTVGHEELQVNSIV</sequence>
<dbReference type="EMBL" id="BAABUJ010000031">
    <property type="protein sequence ID" value="GAA5803931.1"/>
    <property type="molecule type" value="Genomic_DNA"/>
</dbReference>
<evidence type="ECO:0000313" key="3">
    <source>
        <dbReference type="Proteomes" id="UP001476247"/>
    </source>
</evidence>